<proteinExistence type="predicted"/>
<protein>
    <submittedName>
        <fullName evidence="2">Uncharacterized protein</fullName>
    </submittedName>
</protein>
<feature type="compositionally biased region" description="Polar residues" evidence="1">
    <location>
        <begin position="30"/>
        <end position="39"/>
    </location>
</feature>
<dbReference type="AlphaFoldDB" id="A0ABD0MZI5"/>
<sequence length="67" mass="7314">EQGRPEDHVLNALSGQPPRNPVELPKDGIDSSSGKSNVSIGAPDRMGLRQMRLTNLLSGPPLWWRPS</sequence>
<evidence type="ECO:0000313" key="3">
    <source>
        <dbReference type="Proteomes" id="UP001529510"/>
    </source>
</evidence>
<reference evidence="2 3" key="1">
    <citation type="submission" date="2024-05" db="EMBL/GenBank/DDBJ databases">
        <title>Genome sequencing and assembly of Indian major carp, Cirrhinus mrigala (Hamilton, 1822).</title>
        <authorList>
            <person name="Mohindra V."/>
            <person name="Chowdhury L.M."/>
            <person name="Lal K."/>
            <person name="Jena J.K."/>
        </authorList>
    </citation>
    <scope>NUCLEOTIDE SEQUENCE [LARGE SCALE GENOMIC DNA]</scope>
    <source>
        <strain evidence="2">CM1030</strain>
        <tissue evidence="2">Blood</tissue>
    </source>
</reference>
<feature type="region of interest" description="Disordered" evidence="1">
    <location>
        <begin position="1"/>
        <end position="46"/>
    </location>
</feature>
<keyword evidence="3" id="KW-1185">Reference proteome</keyword>
<feature type="non-terminal residue" evidence="2">
    <location>
        <position position="1"/>
    </location>
</feature>
<evidence type="ECO:0000313" key="2">
    <source>
        <dbReference type="EMBL" id="KAL0153981.1"/>
    </source>
</evidence>
<evidence type="ECO:0000256" key="1">
    <source>
        <dbReference type="SAM" id="MobiDB-lite"/>
    </source>
</evidence>
<name>A0ABD0MZI5_CIRMR</name>
<accession>A0ABD0MZI5</accession>
<organism evidence="2 3">
    <name type="scientific">Cirrhinus mrigala</name>
    <name type="common">Mrigala</name>
    <dbReference type="NCBI Taxonomy" id="683832"/>
    <lineage>
        <taxon>Eukaryota</taxon>
        <taxon>Metazoa</taxon>
        <taxon>Chordata</taxon>
        <taxon>Craniata</taxon>
        <taxon>Vertebrata</taxon>
        <taxon>Euteleostomi</taxon>
        <taxon>Actinopterygii</taxon>
        <taxon>Neopterygii</taxon>
        <taxon>Teleostei</taxon>
        <taxon>Ostariophysi</taxon>
        <taxon>Cypriniformes</taxon>
        <taxon>Cyprinidae</taxon>
        <taxon>Labeoninae</taxon>
        <taxon>Labeonini</taxon>
        <taxon>Cirrhinus</taxon>
    </lineage>
</organism>
<feature type="non-terminal residue" evidence="2">
    <location>
        <position position="67"/>
    </location>
</feature>
<comment type="caution">
    <text evidence="2">The sequence shown here is derived from an EMBL/GenBank/DDBJ whole genome shotgun (WGS) entry which is preliminary data.</text>
</comment>
<gene>
    <name evidence="2" type="ORF">M9458_050738</name>
</gene>
<dbReference type="EMBL" id="JAMKFB020000059">
    <property type="protein sequence ID" value="KAL0153981.1"/>
    <property type="molecule type" value="Genomic_DNA"/>
</dbReference>
<dbReference type="Proteomes" id="UP001529510">
    <property type="component" value="Unassembled WGS sequence"/>
</dbReference>